<dbReference type="SUPFAM" id="SSF53474">
    <property type="entry name" value="alpha/beta-Hydrolases"/>
    <property type="match status" value="1"/>
</dbReference>
<evidence type="ECO:0000259" key="11">
    <source>
        <dbReference type="Pfam" id="PF22244"/>
    </source>
</evidence>
<dbReference type="OrthoDB" id="3781271at2759"/>
<dbReference type="RefSeq" id="XP_043007841.1">
    <property type="nucleotide sequence ID" value="XM_043155375.1"/>
</dbReference>
<organism evidence="12 13">
    <name type="scientific">Marasmius oreades</name>
    <name type="common">fairy-ring Marasmius</name>
    <dbReference type="NCBI Taxonomy" id="181124"/>
    <lineage>
        <taxon>Eukaryota</taxon>
        <taxon>Fungi</taxon>
        <taxon>Dikarya</taxon>
        <taxon>Basidiomycota</taxon>
        <taxon>Agaricomycotina</taxon>
        <taxon>Agaricomycetes</taxon>
        <taxon>Agaricomycetidae</taxon>
        <taxon>Agaricales</taxon>
        <taxon>Marasmiineae</taxon>
        <taxon>Marasmiaceae</taxon>
        <taxon>Marasmius</taxon>
    </lineage>
</organism>
<evidence type="ECO:0000256" key="10">
    <source>
        <dbReference type="SAM" id="SignalP"/>
    </source>
</evidence>
<dbReference type="Pfam" id="PF22244">
    <property type="entry name" value="GCE_fung"/>
    <property type="match status" value="1"/>
</dbReference>
<evidence type="ECO:0000313" key="13">
    <source>
        <dbReference type="Proteomes" id="UP001049176"/>
    </source>
</evidence>
<feature type="domain" description="4-O-methyl-glucuronoyl methylesterase-like" evidence="11">
    <location>
        <begin position="116"/>
        <end position="347"/>
    </location>
</feature>
<evidence type="ECO:0000256" key="1">
    <source>
        <dbReference type="ARBA" id="ARBA00004613"/>
    </source>
</evidence>
<comment type="subcellular location">
    <subcellularLocation>
        <location evidence="1">Secreted</location>
    </subcellularLocation>
</comment>
<dbReference type="GO" id="GO:0005576">
    <property type="term" value="C:extracellular region"/>
    <property type="evidence" value="ECO:0007669"/>
    <property type="project" value="UniProtKB-SubCell"/>
</dbReference>
<keyword evidence="3" id="KW-0719">Serine esterase</keyword>
<evidence type="ECO:0000313" key="12">
    <source>
        <dbReference type="EMBL" id="KAG7091371.1"/>
    </source>
</evidence>
<protein>
    <recommendedName>
        <fullName evidence="9">(4-O-methyl)-D-glucuronate--lignin esterase</fullName>
        <ecNumber evidence="9">3.1.1.117</ecNumber>
    </recommendedName>
</protein>
<dbReference type="Gene3D" id="3.40.50.1820">
    <property type="entry name" value="alpha/beta hydrolase"/>
    <property type="match status" value="1"/>
</dbReference>
<keyword evidence="4" id="KW-0964">Secreted</keyword>
<sequence>MPHALQSCAKRIPAMVVLSSSFALLLLSVVARAAPASNITPGANACPALPSNPVGTNVATLPDPFTFANGSPVVTLDDWACRQAEVSQLLQTYELGTKPPKPTSVTATYSGGRLTINVSNGGTSISFTPTVTLPSGTGPFPAIIGLDGGSIPRPSNIALISLNTGDIAEQNSATSRGKGKFYQLYGANHSAGAMIAWAWAISHIMDVIETTPSLNIDPKRVAVTGCSRDGKGALVAGAFEPRIALTIPQESGSGGSDSWRLSDDMMKRGIQTQTASEIVGENVWFSTAFNTFAQSTVNVLPFDHHSLMGLVAPRGLFVIDQVGIDWLGAPSSFGAMKAAHRIWDSLGASDQFGFSQSAAHTHCSFPSSQQSQLSAFINKFLLGQSTNTNIQETAGGYTYTKGQWDPWNNPVLTSSSISNGTLAQH</sequence>
<dbReference type="InterPro" id="IPR054579">
    <property type="entry name" value="GCE-like_dom"/>
</dbReference>
<evidence type="ECO:0000256" key="2">
    <source>
        <dbReference type="ARBA" id="ARBA00010092"/>
    </source>
</evidence>
<dbReference type="Proteomes" id="UP001049176">
    <property type="component" value="Chromosome 6"/>
</dbReference>
<feature type="signal peptide" evidence="10">
    <location>
        <begin position="1"/>
        <end position="33"/>
    </location>
</feature>
<evidence type="ECO:0000256" key="8">
    <source>
        <dbReference type="ARBA" id="ARBA00024511"/>
    </source>
</evidence>
<keyword evidence="7" id="KW-0439">Lignin degradation</keyword>
<keyword evidence="6" id="KW-0378">Hydrolase</keyword>
<dbReference type="GeneID" id="66079487"/>
<accession>A0A9P7RY93</accession>
<dbReference type="GO" id="GO:0046274">
    <property type="term" value="P:lignin catabolic process"/>
    <property type="evidence" value="ECO:0007669"/>
    <property type="project" value="UniProtKB-KW"/>
</dbReference>
<feature type="chain" id="PRO_5040269185" description="(4-O-methyl)-D-glucuronate--lignin esterase" evidence="10">
    <location>
        <begin position="34"/>
        <end position="425"/>
    </location>
</feature>
<comment type="similarity">
    <text evidence="2">Belongs to the carbohydrate esterase 15 (CE15) family.</text>
</comment>
<keyword evidence="5 10" id="KW-0732">Signal</keyword>
<evidence type="ECO:0000256" key="3">
    <source>
        <dbReference type="ARBA" id="ARBA00022487"/>
    </source>
</evidence>
<dbReference type="EC" id="3.1.1.117" evidence="9"/>
<comment type="catalytic activity">
    <reaction evidence="8">
        <text>a 4-O-methyl-alpha-D-glucuronosyl ester derivative + H2O = 4-O-methyl-alpha-D-glucuronate derivative + an alcohol + H(+)</text>
        <dbReference type="Rhea" id="RHEA:67452"/>
        <dbReference type="ChEBI" id="CHEBI:15377"/>
        <dbReference type="ChEBI" id="CHEBI:15378"/>
        <dbReference type="ChEBI" id="CHEBI:30879"/>
        <dbReference type="ChEBI" id="CHEBI:171667"/>
        <dbReference type="ChEBI" id="CHEBI:171668"/>
        <dbReference type="EC" id="3.1.1.117"/>
    </reaction>
    <physiologicalReaction direction="left-to-right" evidence="8">
        <dbReference type="Rhea" id="RHEA:67453"/>
    </physiologicalReaction>
</comment>
<keyword evidence="13" id="KW-1185">Reference proteome</keyword>
<gene>
    <name evidence="12" type="ORF">E1B28_010411</name>
</gene>
<evidence type="ECO:0000256" key="6">
    <source>
        <dbReference type="ARBA" id="ARBA00022801"/>
    </source>
</evidence>
<dbReference type="InterPro" id="IPR029058">
    <property type="entry name" value="AB_hydrolase_fold"/>
</dbReference>
<dbReference type="AlphaFoldDB" id="A0A9P7RY93"/>
<dbReference type="EMBL" id="CM032186">
    <property type="protein sequence ID" value="KAG7091371.1"/>
    <property type="molecule type" value="Genomic_DNA"/>
</dbReference>
<dbReference type="GO" id="GO:0052689">
    <property type="term" value="F:carboxylic ester hydrolase activity"/>
    <property type="evidence" value="ECO:0007669"/>
    <property type="project" value="UniProtKB-KW"/>
</dbReference>
<name>A0A9P7RY93_9AGAR</name>
<evidence type="ECO:0000256" key="7">
    <source>
        <dbReference type="ARBA" id="ARBA00023185"/>
    </source>
</evidence>
<proteinExistence type="inferred from homology"/>
<comment type="caution">
    <text evidence="12">The sequence shown here is derived from an EMBL/GenBank/DDBJ whole genome shotgun (WGS) entry which is preliminary data.</text>
</comment>
<evidence type="ECO:0000256" key="4">
    <source>
        <dbReference type="ARBA" id="ARBA00022525"/>
    </source>
</evidence>
<reference evidence="12" key="1">
    <citation type="journal article" date="2021" name="Genome Biol. Evol.">
        <title>The assembled and annotated genome of the fairy-ring fungus Marasmius oreades.</title>
        <authorList>
            <person name="Hiltunen M."/>
            <person name="Ament-Velasquez S.L."/>
            <person name="Johannesson H."/>
        </authorList>
    </citation>
    <scope>NUCLEOTIDE SEQUENCE</scope>
    <source>
        <strain evidence="12">03SP1</strain>
    </source>
</reference>
<evidence type="ECO:0000256" key="9">
    <source>
        <dbReference type="ARBA" id="ARBA00026105"/>
    </source>
</evidence>
<evidence type="ECO:0000256" key="5">
    <source>
        <dbReference type="ARBA" id="ARBA00022729"/>
    </source>
</evidence>
<dbReference type="KEGG" id="more:E1B28_010411"/>